<protein>
    <recommendedName>
        <fullName evidence="2">dUTP diphosphatase</fullName>
        <ecNumber evidence="2">3.6.1.23</ecNumber>
    </recommendedName>
</protein>
<dbReference type="PANTHER" id="PTHR11241">
    <property type="entry name" value="DEOXYURIDINE 5'-TRIPHOSPHATE NUCLEOTIDOHYDROLASE"/>
    <property type="match status" value="1"/>
</dbReference>
<dbReference type="InterPro" id="IPR008181">
    <property type="entry name" value="dUTPase"/>
</dbReference>
<keyword evidence="3" id="KW-0378">Hydrolase</keyword>
<evidence type="ECO:0000256" key="4">
    <source>
        <dbReference type="ARBA" id="ARBA00023080"/>
    </source>
</evidence>
<evidence type="ECO:0000256" key="2">
    <source>
        <dbReference type="ARBA" id="ARBA00012379"/>
    </source>
</evidence>
<dbReference type="GO" id="GO:0046081">
    <property type="term" value="P:dUTP catabolic process"/>
    <property type="evidence" value="ECO:0007669"/>
    <property type="project" value="InterPro"/>
</dbReference>
<dbReference type="GO" id="GO:0004170">
    <property type="term" value="F:dUTP diphosphatase activity"/>
    <property type="evidence" value="ECO:0007669"/>
    <property type="project" value="UniProtKB-EC"/>
</dbReference>
<evidence type="ECO:0000259" key="5">
    <source>
        <dbReference type="Pfam" id="PF00692"/>
    </source>
</evidence>
<dbReference type="InterPro" id="IPR029054">
    <property type="entry name" value="dUTPase-like"/>
</dbReference>
<evidence type="ECO:0000256" key="3">
    <source>
        <dbReference type="ARBA" id="ARBA00022801"/>
    </source>
</evidence>
<accession>A0A9C7BQW9</accession>
<feature type="domain" description="dUTPase-like" evidence="5">
    <location>
        <begin position="386"/>
        <end position="497"/>
    </location>
</feature>
<name>A0A9C7BQW9_9VIRU</name>
<keyword evidence="4" id="KW-0546">Nucleotide metabolism</keyword>
<dbReference type="SUPFAM" id="SSF51283">
    <property type="entry name" value="dUTPase-like"/>
    <property type="match status" value="3"/>
</dbReference>
<sequence length="504" mass="55844">MERSKKRNMVPELLEDYINRTHKYKKDNTPLVLFKKLDKRTLIPKKNTCTSAGYDIWTIQKINVPPNSFLRIPVGFAMDFQSMTNCYGQLALHSSLALKFVSVAAGIIDRDYDGQITVVLFNYATKKLEINPGEWFAQVLFIKIETPSIFEVRKKSSTGYMALIPMNETQKIRGNGGFGSTGIKGKCEDPNITKKENMSDPSVLFRKLDDSAVIPKRATLASAGYDISTKINDKTTIIPPNSCLEIATGLVVDFKRLTGCYGQLAIRSSTAIKFVSLPAGVIDRDYEGEIIVMLFNHAPNELQITPGERFAQLLFIKIETPPVYEIKSEPITGRTIVIPIKETSNIKENDGFGSNSTKGQFEDSIIHSKDDISEASVFFLKLDDSAVIPKRVTLASAGYDLSTKINDKTTIIPPNGCLEIATGLVVDFKRLTGCYGQLIIHPSLAKSSSLPAGVIEKDYEGEIKVILLNHTSRELKIAPGEKFAQLLFIKKENPLTVSVDGVFN</sequence>
<dbReference type="InterPro" id="IPR033704">
    <property type="entry name" value="dUTPase_trimeric"/>
</dbReference>
<proteinExistence type="inferred from homology"/>
<comment type="similarity">
    <text evidence="1">Belongs to the dUTPase family.</text>
</comment>
<evidence type="ECO:0000256" key="1">
    <source>
        <dbReference type="ARBA" id="ARBA00006581"/>
    </source>
</evidence>
<dbReference type="EMBL" id="LC738879">
    <property type="protein sequence ID" value="BDT62892.1"/>
    <property type="molecule type" value="Genomic_DNA"/>
</dbReference>
<feature type="domain" description="dUTPase-like" evidence="5">
    <location>
        <begin position="212"/>
        <end position="325"/>
    </location>
</feature>
<dbReference type="PANTHER" id="PTHR11241:SF0">
    <property type="entry name" value="DEOXYURIDINE 5'-TRIPHOSPHATE NUCLEOTIDOHYDROLASE"/>
    <property type="match status" value="1"/>
</dbReference>
<dbReference type="GO" id="GO:0000287">
    <property type="term" value="F:magnesium ion binding"/>
    <property type="evidence" value="ECO:0007669"/>
    <property type="project" value="InterPro"/>
</dbReference>
<dbReference type="GO" id="GO:0006226">
    <property type="term" value="P:dUMP biosynthetic process"/>
    <property type="evidence" value="ECO:0007669"/>
    <property type="project" value="InterPro"/>
</dbReference>
<dbReference type="Pfam" id="PF00692">
    <property type="entry name" value="dUTPase"/>
    <property type="match status" value="3"/>
</dbReference>
<dbReference type="InterPro" id="IPR036157">
    <property type="entry name" value="dUTPase-like_sf"/>
</dbReference>
<dbReference type="Gene3D" id="2.70.40.10">
    <property type="match status" value="3"/>
</dbReference>
<evidence type="ECO:0000313" key="6">
    <source>
        <dbReference type="EMBL" id="BDT62892.1"/>
    </source>
</evidence>
<reference evidence="6" key="1">
    <citation type="submission" date="2022-10" db="EMBL/GenBank/DDBJ databases">
        <title>Genome sequences of endogenous nimaviruses in decapod crustaceans.</title>
        <authorList>
            <person name="Kawato S."/>
            <person name="Nozaki R."/>
            <person name="Kondo H."/>
            <person name="Hirono I."/>
        </authorList>
    </citation>
    <scope>NUCLEOTIDE SEQUENCE</scope>
    <source>
        <strain evidence="6">Ube2021</strain>
    </source>
</reference>
<dbReference type="EC" id="3.6.1.23" evidence="2"/>
<dbReference type="CDD" id="cd07557">
    <property type="entry name" value="trimeric_dUTPase"/>
    <property type="match status" value="3"/>
</dbReference>
<organism evidence="6">
    <name type="scientific">Trachysalambria curvirostris majanivirus</name>
    <dbReference type="NCBI Taxonomy" id="2984281"/>
    <lineage>
        <taxon>Viruses</taxon>
        <taxon>Viruses incertae sedis</taxon>
        <taxon>Naldaviricetes</taxon>
        <taxon>Nimaviridae</taxon>
    </lineage>
</organism>
<feature type="domain" description="dUTPase-like" evidence="5">
    <location>
        <begin position="43"/>
        <end position="155"/>
    </location>
</feature>